<comment type="caution">
    <text evidence="1">The sequence shown here is derived from an EMBL/GenBank/DDBJ whole genome shotgun (WGS) entry which is preliminary data.</text>
</comment>
<gene>
    <name evidence="1" type="ORF">CBYS24578_00011065</name>
</gene>
<dbReference type="EMBL" id="CABFNO020001350">
    <property type="protein sequence ID" value="CAG9982789.1"/>
    <property type="molecule type" value="Genomic_DNA"/>
</dbReference>
<evidence type="ECO:0000313" key="2">
    <source>
        <dbReference type="Proteomes" id="UP000754883"/>
    </source>
</evidence>
<evidence type="ECO:0000313" key="1">
    <source>
        <dbReference type="EMBL" id="CAG9982789.1"/>
    </source>
</evidence>
<dbReference type="OrthoDB" id="5147832at2759"/>
<dbReference type="AlphaFoldDB" id="A0A9N9UC87"/>
<dbReference type="Proteomes" id="UP000754883">
    <property type="component" value="Unassembled WGS sequence"/>
</dbReference>
<sequence>MEEEEAMSKRRSSVFHSGIWYPEMPGITTNLNEKYAMLPYDFYPTQKGEAVSGSRYLPLCFIRFASQDGQILGSLSTVRGKLSTAITFTYESDDSPLVEVSWPRGYGYRSMEDPSFQIDGKGGERFVQAIFKVEGNLKSNEEPLVHGVLSSAILLTDRGRECELCNYGRQYDGVFNTIELRLHPLETITGIYGVPGGMFLGIVSEKANDTPP</sequence>
<organism evidence="1 2">
    <name type="scientific">Clonostachys byssicola</name>
    <dbReference type="NCBI Taxonomy" id="160290"/>
    <lineage>
        <taxon>Eukaryota</taxon>
        <taxon>Fungi</taxon>
        <taxon>Dikarya</taxon>
        <taxon>Ascomycota</taxon>
        <taxon>Pezizomycotina</taxon>
        <taxon>Sordariomycetes</taxon>
        <taxon>Hypocreomycetidae</taxon>
        <taxon>Hypocreales</taxon>
        <taxon>Bionectriaceae</taxon>
        <taxon>Clonostachys</taxon>
    </lineage>
</organism>
<reference evidence="1" key="1">
    <citation type="submission" date="2021-10" db="EMBL/GenBank/DDBJ databases">
        <authorList>
            <person name="Piombo E."/>
        </authorList>
    </citation>
    <scope>NUCLEOTIDE SEQUENCE</scope>
</reference>
<accession>A0A9N9UC87</accession>
<name>A0A9N9UC87_9HYPO</name>
<keyword evidence="2" id="KW-1185">Reference proteome</keyword>
<protein>
    <submittedName>
        <fullName evidence="1">Uncharacterized protein</fullName>
    </submittedName>
</protein>
<proteinExistence type="predicted"/>